<dbReference type="EMBL" id="BGZK01000933">
    <property type="protein sequence ID" value="GBP65616.1"/>
    <property type="molecule type" value="Genomic_DNA"/>
</dbReference>
<comment type="caution">
    <text evidence="1">The sequence shown here is derived from an EMBL/GenBank/DDBJ whole genome shotgun (WGS) entry which is preliminary data.</text>
</comment>
<accession>A0A4C1XNW0</accession>
<keyword evidence="2" id="KW-1185">Reference proteome</keyword>
<name>A0A4C1XNW0_EUMVA</name>
<evidence type="ECO:0000313" key="1">
    <source>
        <dbReference type="EMBL" id="GBP65616.1"/>
    </source>
</evidence>
<protein>
    <submittedName>
        <fullName evidence="1">Uncharacterized protein</fullName>
    </submittedName>
</protein>
<sequence>MHMDGPLGYGECRLMNKFYYLILEMFITKTNKRACADAGGGAPVRRRSVVVESFRRAARLRPRRVKNSPTTVNIGARIVRHVPRILPFVVIALTAARERRPVHAETADTSGSIRLDKENLDKELIAVPSRSRFRSRSSSRFCSWAVVDLDPPSNINDTNNQSA</sequence>
<reference evidence="1 2" key="1">
    <citation type="journal article" date="2019" name="Commun. Biol.">
        <title>The bagworm genome reveals a unique fibroin gene that provides high tensile strength.</title>
        <authorList>
            <person name="Kono N."/>
            <person name="Nakamura H."/>
            <person name="Ohtoshi R."/>
            <person name="Tomita M."/>
            <person name="Numata K."/>
            <person name="Arakawa K."/>
        </authorList>
    </citation>
    <scope>NUCLEOTIDE SEQUENCE [LARGE SCALE GENOMIC DNA]</scope>
</reference>
<organism evidence="1 2">
    <name type="scientific">Eumeta variegata</name>
    <name type="common">Bagworm moth</name>
    <name type="synonym">Eumeta japonica</name>
    <dbReference type="NCBI Taxonomy" id="151549"/>
    <lineage>
        <taxon>Eukaryota</taxon>
        <taxon>Metazoa</taxon>
        <taxon>Ecdysozoa</taxon>
        <taxon>Arthropoda</taxon>
        <taxon>Hexapoda</taxon>
        <taxon>Insecta</taxon>
        <taxon>Pterygota</taxon>
        <taxon>Neoptera</taxon>
        <taxon>Endopterygota</taxon>
        <taxon>Lepidoptera</taxon>
        <taxon>Glossata</taxon>
        <taxon>Ditrysia</taxon>
        <taxon>Tineoidea</taxon>
        <taxon>Psychidae</taxon>
        <taxon>Oiketicinae</taxon>
        <taxon>Eumeta</taxon>
    </lineage>
</organism>
<dbReference type="AlphaFoldDB" id="A0A4C1XNW0"/>
<evidence type="ECO:0000313" key="2">
    <source>
        <dbReference type="Proteomes" id="UP000299102"/>
    </source>
</evidence>
<dbReference type="Proteomes" id="UP000299102">
    <property type="component" value="Unassembled WGS sequence"/>
</dbReference>
<gene>
    <name evidence="1" type="ORF">EVAR_46143_1</name>
</gene>
<proteinExistence type="predicted"/>